<name>J0CL52_RHILT</name>
<organism evidence="1 2">
    <name type="scientific">Rhizobium leguminosarum bv. trifolii WSM2297</name>
    <dbReference type="NCBI Taxonomy" id="754762"/>
    <lineage>
        <taxon>Bacteria</taxon>
        <taxon>Pseudomonadati</taxon>
        <taxon>Pseudomonadota</taxon>
        <taxon>Alphaproteobacteria</taxon>
        <taxon>Hyphomicrobiales</taxon>
        <taxon>Rhizobiaceae</taxon>
        <taxon>Rhizobium/Agrobacterium group</taxon>
        <taxon>Rhizobium</taxon>
    </lineage>
</organism>
<dbReference type="AlphaFoldDB" id="J0CL52"/>
<dbReference type="EMBL" id="JH719395">
    <property type="protein sequence ID" value="EJC80240.1"/>
    <property type="molecule type" value="Genomic_DNA"/>
</dbReference>
<reference evidence="1 2" key="1">
    <citation type="submission" date="2012-02" db="EMBL/GenBank/DDBJ databases">
        <title>Improved High-Quality Draft Sequence of Rhizobium leguminosarum bv. trifolii WSM2297.</title>
        <authorList>
            <consortium name="US DOE Joint Genome Institute"/>
            <person name="Lucas S."/>
            <person name="Han J."/>
            <person name="Lapidus A."/>
            <person name="Cheng J.-F."/>
            <person name="Goodwin L."/>
            <person name="Pitluck S."/>
            <person name="Peters L."/>
            <person name="Ovchinnikova G."/>
            <person name="Zhang X."/>
            <person name="Detter J.C."/>
            <person name="Han C."/>
            <person name="Tapia R."/>
            <person name="Land M."/>
            <person name="Hauser L."/>
            <person name="Kyrpides N."/>
            <person name="Ivanova N."/>
            <person name="Pagani I."/>
            <person name="Brau L."/>
            <person name="Yates R."/>
            <person name="O'Hara G."/>
            <person name="Rui T."/>
            <person name="Howieson J."/>
            <person name="Reeve W."/>
            <person name="Woyke T."/>
        </authorList>
    </citation>
    <scope>NUCLEOTIDE SEQUENCE [LARGE SCALE GENOMIC DNA]</scope>
    <source>
        <strain evidence="1 2">WSM2297</strain>
    </source>
</reference>
<dbReference type="OrthoDB" id="8399830at2"/>
<accession>J0CL52</accession>
<protein>
    <submittedName>
        <fullName evidence="1">Uncharacterized protein</fullName>
    </submittedName>
</protein>
<proteinExistence type="predicted"/>
<evidence type="ECO:0000313" key="1">
    <source>
        <dbReference type="EMBL" id="EJC80240.1"/>
    </source>
</evidence>
<evidence type="ECO:0000313" key="2">
    <source>
        <dbReference type="Proteomes" id="UP000005732"/>
    </source>
</evidence>
<sequence>MFCEIIKFSQPNVAMLKKSILGRYSTVRSSHVDEALASSFGFRTYASMLTTLRQMTGSTRLMVQMDTALLQLRLEQLGYAGLDVPTLRRAVIETVYPDPWLGDELEQTLVRRRLPEAANSGA</sequence>
<gene>
    <name evidence="1" type="ORF">Rleg4DRAFT_1860</name>
</gene>
<dbReference type="Proteomes" id="UP000005732">
    <property type="component" value="Unassembled WGS sequence"/>
</dbReference>
<dbReference type="HOGENOM" id="CLU_2036112_0_0_5"/>